<protein>
    <submittedName>
        <fullName evidence="3">Uncharacterized protein</fullName>
    </submittedName>
</protein>
<reference evidence="3 4" key="1">
    <citation type="journal article" date="2019" name="Int. J. Syst. Evol. Microbiol.">
        <title>The Global Catalogue of Microorganisms (GCM) 10K type strain sequencing project: providing services to taxonomists for standard genome sequencing and annotation.</title>
        <authorList>
            <consortium name="The Broad Institute Genomics Platform"/>
            <consortium name="The Broad Institute Genome Sequencing Center for Infectious Disease"/>
            <person name="Wu L."/>
            <person name="Ma J."/>
        </authorList>
    </citation>
    <scope>NUCLEOTIDE SEQUENCE [LARGE SCALE GENOMIC DNA]</scope>
    <source>
        <strain evidence="3 4">JCM 6305</strain>
    </source>
</reference>
<gene>
    <name evidence="3" type="ORF">GCM10010405_35990</name>
</gene>
<dbReference type="RefSeq" id="WP_344324110.1">
    <property type="nucleotide sequence ID" value="NZ_BAAASZ010000026.1"/>
</dbReference>
<proteinExistence type="predicted"/>
<feature type="compositionally biased region" description="Pro residues" evidence="1">
    <location>
        <begin position="630"/>
        <end position="641"/>
    </location>
</feature>
<keyword evidence="4" id="KW-1185">Reference proteome</keyword>
<evidence type="ECO:0000256" key="2">
    <source>
        <dbReference type="SAM" id="Phobius"/>
    </source>
</evidence>
<feature type="transmembrane region" description="Helical" evidence="2">
    <location>
        <begin position="454"/>
        <end position="473"/>
    </location>
</feature>
<keyword evidence="2" id="KW-0472">Membrane</keyword>
<keyword evidence="2" id="KW-0812">Transmembrane</keyword>
<feature type="compositionally biased region" description="Low complexity" evidence="1">
    <location>
        <begin position="577"/>
        <end position="586"/>
    </location>
</feature>
<comment type="caution">
    <text evidence="3">The sequence shown here is derived from an EMBL/GenBank/DDBJ whole genome shotgun (WGS) entry which is preliminary data.</text>
</comment>
<feature type="region of interest" description="Disordered" evidence="1">
    <location>
        <begin position="564"/>
        <end position="657"/>
    </location>
</feature>
<name>A0ABN3K7W0_9ACTN</name>
<feature type="compositionally biased region" description="Acidic residues" evidence="1">
    <location>
        <begin position="619"/>
        <end position="629"/>
    </location>
</feature>
<organism evidence="3 4">
    <name type="scientific">Streptomyces macrosporus</name>
    <dbReference type="NCBI Taxonomy" id="44032"/>
    <lineage>
        <taxon>Bacteria</taxon>
        <taxon>Bacillati</taxon>
        <taxon>Actinomycetota</taxon>
        <taxon>Actinomycetes</taxon>
        <taxon>Kitasatosporales</taxon>
        <taxon>Streptomycetaceae</taxon>
        <taxon>Streptomyces</taxon>
    </lineage>
</organism>
<feature type="transmembrane region" description="Helical" evidence="2">
    <location>
        <begin position="424"/>
        <end position="442"/>
    </location>
</feature>
<evidence type="ECO:0000313" key="3">
    <source>
        <dbReference type="EMBL" id="GAA2449390.1"/>
    </source>
</evidence>
<dbReference type="EMBL" id="BAAASZ010000026">
    <property type="protein sequence ID" value="GAA2449390.1"/>
    <property type="molecule type" value="Genomic_DNA"/>
</dbReference>
<accession>A0ABN3K7W0</accession>
<feature type="region of interest" description="Disordered" evidence="1">
    <location>
        <begin position="843"/>
        <end position="882"/>
    </location>
</feature>
<evidence type="ECO:0000256" key="1">
    <source>
        <dbReference type="SAM" id="MobiDB-lite"/>
    </source>
</evidence>
<evidence type="ECO:0000313" key="4">
    <source>
        <dbReference type="Proteomes" id="UP001501638"/>
    </source>
</evidence>
<dbReference type="Proteomes" id="UP001501638">
    <property type="component" value="Unassembled WGS sequence"/>
</dbReference>
<feature type="compositionally biased region" description="Basic and acidic residues" evidence="1">
    <location>
        <begin position="861"/>
        <end position="882"/>
    </location>
</feature>
<sequence length="882" mass="93089">MSTPTPTAPVVRLDLTQAPSRLADPAELRRVVGEALGEAATAATERFLVLDTAEGLVHNQRIYEQVLAYGSGHALCVVTGAPPAGPDDGDAPDGPAPWILDKPSSLRPPTVGVLWVPDPYGGAGPAPDRSGAALRPLLDLLAAPALFDAVLAAVAVLPKGVAIPALRVLEHDLSDAARARAWQQALTALVGEETPGAAVPVVGADTDGVPAVLEPLVGGPLPKSVENAPWCRPDGEVDRNARACDTALREAEEEYERVRGAAGLLGGPGRTVRLRDALDEVARCLADHRDTVRHALVEGDAVGLPPEQRGKLYERGIDVPPIPDLSRADIVPGLRLFAGVLFRRRLPLRSVADRLGALSDRATPTGSSARLGQLDQECPPDLIGRLAEPRPFLVRRVRRRELAALGAAAAAVALWPGIGRLLGLLVAAAAAALALLAAARNPEGRRGSESRPGAWPRLAAGVLGTAAGATAGTALGVPIAVGVAALPLAAAVPVLFAVRRWTEAVDDWWEATGAPAARGAQLGLERLLEEAAVHDWLLADVRLYCANGARAAAGMLRSVTDAVEEHRAEHAAGGPGRPAAPGIPRQAAEENRPERRRGGRDDRDEWGDWDDWNPRDSQDEWDDWGDWDDPPAPGADPPAPGSPGTSAPSGEEPEDAPPRWLEREVMDGGPELVATLAGDLFDGVARLLAPWWGAFERDPDKAAALPLHREVRHLLDGEIARLAEEGVTAPPPFARDLGARPDPAMLLGIAPERVAGTLAAEETGPGLVALCAREHRRLLSRERRAGRRVRFAPESVRRAAHPAVASPELREPWDDGEDIVWTPVGRYAGVLRLLPLRLGSVRTVRPRDGADPPTAPGTGGERTERGERRGGADAVAHHRGDD</sequence>
<keyword evidence="2" id="KW-1133">Transmembrane helix</keyword>